<evidence type="ECO:0000313" key="2">
    <source>
        <dbReference type="EMBL" id="MCQ8278524.1"/>
    </source>
</evidence>
<gene>
    <name evidence="2" type="ORF">NFI95_08680</name>
</gene>
<evidence type="ECO:0000313" key="3">
    <source>
        <dbReference type="Proteomes" id="UP001524587"/>
    </source>
</evidence>
<dbReference type="Proteomes" id="UP001524587">
    <property type="component" value="Unassembled WGS sequence"/>
</dbReference>
<accession>A0ABT1W6M6</accession>
<proteinExistence type="predicted"/>
<keyword evidence="1" id="KW-0732">Signal</keyword>
<sequence length="192" mass="19558">MIRVPLLIGLVLLGACTRASAPITIAQALNEVQRQLAQAGTVSAVGTDPARFATVVRQAQCASGQADPEVPLLAHELDITLTGSFTAGGGFTVGPSPLSASISGNGARTQGQEITLPLSFVALSEVPAASAAQRLAAIAALPQAEQRTETAAILADRDALRARIGALIAGYDPAACNGHQRSPGPFTPNTRM</sequence>
<evidence type="ECO:0000256" key="1">
    <source>
        <dbReference type="SAM" id="SignalP"/>
    </source>
</evidence>
<protein>
    <recommendedName>
        <fullName evidence="4">Lipoprotein</fullName>
    </recommendedName>
</protein>
<dbReference type="PROSITE" id="PS51257">
    <property type="entry name" value="PROKAR_LIPOPROTEIN"/>
    <property type="match status" value="1"/>
</dbReference>
<comment type="caution">
    <text evidence="2">The sequence shown here is derived from an EMBL/GenBank/DDBJ whole genome shotgun (WGS) entry which is preliminary data.</text>
</comment>
<feature type="signal peptide" evidence="1">
    <location>
        <begin position="1"/>
        <end position="21"/>
    </location>
</feature>
<feature type="chain" id="PRO_5045878222" description="Lipoprotein" evidence="1">
    <location>
        <begin position="22"/>
        <end position="192"/>
    </location>
</feature>
<reference evidence="2 3" key="1">
    <citation type="submission" date="2022-06" db="EMBL/GenBank/DDBJ databases">
        <title>Endosaccharibacter gen. nov., sp. nov., endophytic bacteria isolated from sugarcane.</title>
        <authorList>
            <person name="Pitiwittayakul N."/>
            <person name="Yukphan P."/>
            <person name="Charoenyingcharoen P."/>
            <person name="Tanasupawat S."/>
        </authorList>
    </citation>
    <scope>NUCLEOTIDE SEQUENCE [LARGE SCALE GENOMIC DNA]</scope>
    <source>
        <strain evidence="2 3">KSS8</strain>
    </source>
</reference>
<dbReference type="RefSeq" id="WP_422864005.1">
    <property type="nucleotide sequence ID" value="NZ_JAMSKV010000006.1"/>
</dbReference>
<dbReference type="EMBL" id="JAMSKV010000006">
    <property type="protein sequence ID" value="MCQ8278524.1"/>
    <property type="molecule type" value="Genomic_DNA"/>
</dbReference>
<evidence type="ECO:0008006" key="4">
    <source>
        <dbReference type="Google" id="ProtNLM"/>
    </source>
</evidence>
<name>A0ABT1W6M6_9PROT</name>
<keyword evidence="3" id="KW-1185">Reference proteome</keyword>
<organism evidence="2 3">
    <name type="scientific">Endosaccharibacter trunci</name>
    <dbReference type="NCBI Taxonomy" id="2812733"/>
    <lineage>
        <taxon>Bacteria</taxon>
        <taxon>Pseudomonadati</taxon>
        <taxon>Pseudomonadota</taxon>
        <taxon>Alphaproteobacteria</taxon>
        <taxon>Acetobacterales</taxon>
        <taxon>Acetobacteraceae</taxon>
        <taxon>Endosaccharibacter</taxon>
    </lineage>
</organism>